<comment type="caution">
    <text evidence="1">The sequence shown here is derived from an EMBL/GenBank/DDBJ whole genome shotgun (WGS) entry which is preliminary data.</text>
</comment>
<name>A0A9P8L6G1_9PEZI</name>
<dbReference type="PANTHER" id="PTHR15192">
    <property type="entry name" value="PROTEIN CBG05349"/>
    <property type="match status" value="1"/>
</dbReference>
<proteinExistence type="predicted"/>
<sequence>MALCLVDDVHGGFGYKNNFHVPESVDTVVVGNGPSALILSYLLHGHVPYYDAISHGPHPDPILHAKLSKLLESLYSALASPSAIDSLTEHFQGSRLSYSTQALPVNTLLDTLLRPNADTACGEVHSRIRWSHEPDKAVSHAVFGCTRRPGGQWSERSVLSSSSDFEALSYAEMLSLPGYTFADMYREKHAKPLPEFTRPSQSDISDYLATYPARAGIEDSVYSSVHVDHVERSASGEGFIVDISRTVQDNKNNRGHVKGSTTYHSRVRCRHLVLASGIFSHVIPSPQLLHPLTTLPKPPPPTNSHPLLVIGSGFSAADIITSMLPCRKILHLFRWSPETHPSPLRSCHRQVYPEYAAIYRRMKLASSRYAVAASNKGGRGWKIGAAVSPMLIRRCSSNFVDRDRDSMYEGLPNAEIVEVNADGGAVGGMEVTIQLPNGNGVIHRRVSGLEYLVGRRGSLNYFSDSLKNAILSESPVNNGPATSLISAKTLRPKAARNLEVAPSVFVIGSLSGDSLIRFAFGGCVYAAGKIIRDATLPPSVEAMLDLRKSAKKPVLNGRVGETADRDVLVRVKTS</sequence>
<evidence type="ECO:0008006" key="3">
    <source>
        <dbReference type="Google" id="ProtNLM"/>
    </source>
</evidence>
<protein>
    <recommendedName>
        <fullName evidence="3">L-ornithine N(5)-oxygenase</fullName>
    </recommendedName>
</protein>
<gene>
    <name evidence="1" type="ORF">GP486_008230</name>
</gene>
<evidence type="ECO:0000313" key="1">
    <source>
        <dbReference type="EMBL" id="KAH0548028.1"/>
    </source>
</evidence>
<keyword evidence="2" id="KW-1185">Reference proteome</keyword>
<accession>A0A9P8L6G1</accession>
<dbReference type="AlphaFoldDB" id="A0A9P8L6G1"/>
<dbReference type="Gene3D" id="3.50.50.60">
    <property type="entry name" value="FAD/NAD(P)-binding domain"/>
    <property type="match status" value="1"/>
</dbReference>
<dbReference type="PANTHER" id="PTHR15192:SF8">
    <property type="entry name" value="FAD_NAD(P)-BINDING DOMAIN-CONTAINING PROTEIN"/>
    <property type="match status" value="1"/>
</dbReference>
<dbReference type="InterPro" id="IPR029731">
    <property type="entry name" value="OSGIN1/2"/>
</dbReference>
<dbReference type="EMBL" id="JAGHQM010002928">
    <property type="protein sequence ID" value="KAH0548028.1"/>
    <property type="molecule type" value="Genomic_DNA"/>
</dbReference>
<dbReference type="Proteomes" id="UP000750711">
    <property type="component" value="Unassembled WGS sequence"/>
</dbReference>
<evidence type="ECO:0000313" key="2">
    <source>
        <dbReference type="Proteomes" id="UP000750711"/>
    </source>
</evidence>
<reference evidence="1" key="1">
    <citation type="submission" date="2021-03" db="EMBL/GenBank/DDBJ databases">
        <title>Comparative genomics and phylogenomic investigation of the class Geoglossomycetes provide insights into ecological specialization and systematics.</title>
        <authorList>
            <person name="Melie T."/>
            <person name="Pirro S."/>
            <person name="Miller A.N."/>
            <person name="Quandt A."/>
        </authorList>
    </citation>
    <scope>NUCLEOTIDE SEQUENCE</scope>
    <source>
        <strain evidence="1">CAQ_001_2017</strain>
    </source>
</reference>
<dbReference type="SUPFAM" id="SSF51905">
    <property type="entry name" value="FAD/NAD(P)-binding domain"/>
    <property type="match status" value="1"/>
</dbReference>
<organism evidence="1 2">
    <name type="scientific">Trichoglossum hirsutum</name>
    <dbReference type="NCBI Taxonomy" id="265104"/>
    <lineage>
        <taxon>Eukaryota</taxon>
        <taxon>Fungi</taxon>
        <taxon>Dikarya</taxon>
        <taxon>Ascomycota</taxon>
        <taxon>Pezizomycotina</taxon>
        <taxon>Geoglossomycetes</taxon>
        <taxon>Geoglossales</taxon>
        <taxon>Geoglossaceae</taxon>
        <taxon>Trichoglossum</taxon>
    </lineage>
</organism>
<dbReference type="InterPro" id="IPR036188">
    <property type="entry name" value="FAD/NAD-bd_sf"/>
</dbReference>